<dbReference type="OrthoDB" id="2212170at2759"/>
<keyword evidence="2" id="KW-0479">Metal-binding</keyword>
<dbReference type="EMBL" id="KN847334">
    <property type="protein sequence ID" value="KIW44740.1"/>
    <property type="molecule type" value="Genomic_DNA"/>
</dbReference>
<dbReference type="InterPro" id="IPR011057">
    <property type="entry name" value="Mss4-like_sf"/>
</dbReference>
<dbReference type="RefSeq" id="XP_016264955.1">
    <property type="nucleotide sequence ID" value="XM_016403950.1"/>
</dbReference>
<dbReference type="Proteomes" id="UP000053342">
    <property type="component" value="Unassembled WGS sequence"/>
</dbReference>
<keyword evidence="7" id="KW-1185">Reference proteome</keyword>
<keyword evidence="3" id="KW-0862">Zinc</keyword>
<evidence type="ECO:0000313" key="6">
    <source>
        <dbReference type="EMBL" id="KIW44739.1"/>
    </source>
</evidence>
<evidence type="ECO:0000256" key="1">
    <source>
        <dbReference type="ARBA" id="ARBA00005495"/>
    </source>
</evidence>
<dbReference type="RefSeq" id="XP_016264956.1">
    <property type="nucleotide sequence ID" value="XM_016403951.1"/>
</dbReference>
<evidence type="ECO:0000313" key="7">
    <source>
        <dbReference type="Proteomes" id="UP000053342"/>
    </source>
</evidence>
<evidence type="ECO:0000256" key="2">
    <source>
        <dbReference type="ARBA" id="ARBA00022723"/>
    </source>
</evidence>
<evidence type="ECO:0000256" key="3">
    <source>
        <dbReference type="ARBA" id="ARBA00022833"/>
    </source>
</evidence>
<dbReference type="GO" id="GO:0016846">
    <property type="term" value="F:carbon-sulfur lyase activity"/>
    <property type="evidence" value="ECO:0007669"/>
    <property type="project" value="InterPro"/>
</dbReference>
<dbReference type="GeneID" id="27355264"/>
<dbReference type="HOGENOM" id="CLU_055491_3_6_1"/>
<dbReference type="AlphaFoldDB" id="A0A0D2E9T9"/>
<dbReference type="EMBL" id="KN847334">
    <property type="protein sequence ID" value="KIW44739.1"/>
    <property type="molecule type" value="Genomic_DNA"/>
</dbReference>
<organism evidence="6 7">
    <name type="scientific">Exophiala oligosperma</name>
    <dbReference type="NCBI Taxonomy" id="215243"/>
    <lineage>
        <taxon>Eukaryota</taxon>
        <taxon>Fungi</taxon>
        <taxon>Dikarya</taxon>
        <taxon>Ascomycota</taxon>
        <taxon>Pezizomycotina</taxon>
        <taxon>Eurotiomycetes</taxon>
        <taxon>Chaetothyriomycetidae</taxon>
        <taxon>Chaetothyriales</taxon>
        <taxon>Herpotrichiellaceae</taxon>
        <taxon>Exophiala</taxon>
    </lineage>
</organism>
<dbReference type="GO" id="GO:0046872">
    <property type="term" value="F:metal ion binding"/>
    <property type="evidence" value="ECO:0007669"/>
    <property type="project" value="UniProtKB-KW"/>
</dbReference>
<sequence>MPTGSCFCKGINLEYTGEPAMTALCHCNDCRHISGGLYSHNIVVPSEQVKITKGAPKEISTTANSGKRMTNCFCPDCGTTLFRYGDTFGGRDGLLVLKAGIMDDADVINNTKPGAELFAPRRIDWVEGIGGAAQVEEMPPPS</sequence>
<name>A0A0D2E9T9_9EURO</name>
<dbReference type="PROSITE" id="PS51891">
    <property type="entry name" value="CENP_V_GFA"/>
    <property type="match status" value="1"/>
</dbReference>
<evidence type="ECO:0000259" key="5">
    <source>
        <dbReference type="PROSITE" id="PS51891"/>
    </source>
</evidence>
<accession>A0A0D2E9T9</accession>
<dbReference type="STRING" id="215243.A0A0D2E9T9"/>
<protein>
    <recommendedName>
        <fullName evidence="5">CENP-V/GFA domain-containing protein</fullName>
    </recommendedName>
</protein>
<dbReference type="PANTHER" id="PTHR33337:SF30">
    <property type="entry name" value="DUF636 DOMAIN PROTEIN (AFU_ORTHOLOGUE AFUA_1G03180)"/>
    <property type="match status" value="1"/>
</dbReference>
<dbReference type="SUPFAM" id="SSF51316">
    <property type="entry name" value="Mss4-like"/>
    <property type="match status" value="1"/>
</dbReference>
<reference evidence="6 7" key="1">
    <citation type="submission" date="2015-01" db="EMBL/GenBank/DDBJ databases">
        <title>The Genome Sequence of Exophiala oligosperma CBS72588.</title>
        <authorList>
            <consortium name="The Broad Institute Genomics Platform"/>
            <person name="Cuomo C."/>
            <person name="de Hoog S."/>
            <person name="Gorbushina A."/>
            <person name="Stielow B."/>
            <person name="Teixiera M."/>
            <person name="Abouelleil A."/>
            <person name="Chapman S.B."/>
            <person name="Priest M."/>
            <person name="Young S.K."/>
            <person name="Wortman J."/>
            <person name="Nusbaum C."/>
            <person name="Birren B."/>
        </authorList>
    </citation>
    <scope>NUCLEOTIDE SEQUENCE [LARGE SCALE GENOMIC DNA]</scope>
    <source>
        <strain evidence="6 7">CBS 72588</strain>
    </source>
</reference>
<comment type="similarity">
    <text evidence="1">Belongs to the Gfa family.</text>
</comment>
<proteinExistence type="inferred from homology"/>
<evidence type="ECO:0000256" key="4">
    <source>
        <dbReference type="ARBA" id="ARBA00023239"/>
    </source>
</evidence>
<gene>
    <name evidence="6" type="ORF">PV06_03190</name>
</gene>
<dbReference type="Pfam" id="PF04828">
    <property type="entry name" value="GFA"/>
    <property type="match status" value="1"/>
</dbReference>
<feature type="domain" description="CENP-V/GFA" evidence="5">
    <location>
        <begin position="2"/>
        <end position="119"/>
    </location>
</feature>
<dbReference type="InterPro" id="IPR006913">
    <property type="entry name" value="CENP-V/GFA"/>
</dbReference>
<dbReference type="Gene3D" id="3.90.1590.10">
    <property type="entry name" value="glutathione-dependent formaldehyde- activating enzyme (gfa)"/>
    <property type="match status" value="1"/>
</dbReference>
<dbReference type="VEuPathDB" id="FungiDB:PV06_03190"/>
<keyword evidence="4" id="KW-0456">Lyase</keyword>
<dbReference type="PANTHER" id="PTHR33337">
    <property type="entry name" value="GFA DOMAIN-CONTAINING PROTEIN"/>
    <property type="match status" value="1"/>
</dbReference>